<comment type="cofactor">
    <cofactor evidence="1 6">
        <name>pyridoxal 5'-phosphate</name>
        <dbReference type="ChEBI" id="CHEBI:597326"/>
    </cofactor>
</comment>
<dbReference type="CDD" id="cd00609">
    <property type="entry name" value="AAT_like"/>
    <property type="match status" value="1"/>
</dbReference>
<dbReference type="PANTHER" id="PTHR42885:SF2">
    <property type="entry name" value="HISTIDINOL-PHOSPHATE AMINOTRANSFERASE"/>
    <property type="match status" value="1"/>
</dbReference>
<feature type="domain" description="Aminotransferase class I/classII large" evidence="7">
    <location>
        <begin position="1"/>
        <end position="149"/>
    </location>
</feature>
<keyword evidence="4" id="KW-0808">Transferase</keyword>
<dbReference type="PROSITE" id="PS00599">
    <property type="entry name" value="AA_TRANSFER_CLASS_2"/>
    <property type="match status" value="1"/>
</dbReference>
<dbReference type="RefSeq" id="WP_345767838.1">
    <property type="nucleotide sequence ID" value="NZ_CP154834.1"/>
</dbReference>
<sequence>MGNGSDELIDLIIKVFCEPKNDSILMMNPSFAMYGFYASVNGNDVLLLDLDENFEIDKEEFLKITNEKQPKVFFLCSPNNPTGNSVEDIEFYIQNFDGIVVVDEAYIEFSEKESCIDLLEKYSNLIVLQTFSKAWGMAGARVGTAYSSKKSPGSLTVLKPLTM</sequence>
<name>A0AAU6WWK3_9FLAO</name>
<gene>
    <name evidence="8" type="ORF">AAFP95_14230</name>
</gene>
<protein>
    <submittedName>
        <fullName evidence="8">Aminotransferase class I/II-fold pyridoxal phosphate-dependent enzyme</fullName>
    </submittedName>
</protein>
<proteinExistence type="inferred from homology"/>
<evidence type="ECO:0000256" key="2">
    <source>
        <dbReference type="ARBA" id="ARBA00005189"/>
    </source>
</evidence>
<dbReference type="InterPro" id="IPR001917">
    <property type="entry name" value="Aminotrans_II_pyridoxalP_BS"/>
</dbReference>
<keyword evidence="5 6" id="KW-0663">Pyridoxal phosphate</keyword>
<evidence type="ECO:0000313" key="8">
    <source>
        <dbReference type="EMBL" id="XAO76505.1"/>
    </source>
</evidence>
<evidence type="ECO:0000256" key="6">
    <source>
        <dbReference type="RuleBase" id="RU003693"/>
    </source>
</evidence>
<dbReference type="GO" id="GO:0030170">
    <property type="term" value="F:pyridoxal phosphate binding"/>
    <property type="evidence" value="ECO:0007669"/>
    <property type="project" value="InterPro"/>
</dbReference>
<comment type="pathway">
    <text evidence="2">Lipid metabolism.</text>
</comment>
<dbReference type="Gene3D" id="3.40.640.10">
    <property type="entry name" value="Type I PLP-dependent aspartate aminotransferase-like (Major domain)"/>
    <property type="match status" value="1"/>
</dbReference>
<dbReference type="InterPro" id="IPR015421">
    <property type="entry name" value="PyrdxlP-dep_Trfase_major"/>
</dbReference>
<comment type="similarity">
    <text evidence="6">Belongs to the class-II pyridoxal-phosphate-dependent aminotransferase family.</text>
</comment>
<dbReference type="Pfam" id="PF00155">
    <property type="entry name" value="Aminotran_1_2"/>
    <property type="match status" value="1"/>
</dbReference>
<evidence type="ECO:0000256" key="1">
    <source>
        <dbReference type="ARBA" id="ARBA00001933"/>
    </source>
</evidence>
<evidence type="ECO:0000256" key="3">
    <source>
        <dbReference type="ARBA" id="ARBA00022576"/>
    </source>
</evidence>
<reference evidence="8 9" key="1">
    <citation type="submission" date="2024-04" db="EMBL/GenBank/DDBJ databases">
        <title>Genome sequencing and assembly of rice foliar adapted Chryseobacterium endophyticum OsEnb-ALM-A6.</title>
        <authorList>
            <person name="Kumar S."/>
            <person name="Javed M."/>
            <person name="Chouhan V."/>
            <person name="Charishma K."/>
            <person name="Patel A."/>
            <person name="Kumar M."/>
            <person name="Sahu K.P."/>
            <person name="Kumar A."/>
        </authorList>
    </citation>
    <scope>NUCLEOTIDE SEQUENCE [LARGE SCALE GENOMIC DNA]</scope>
    <source>
        <strain evidence="8 9">OsEnb-ALM-A6</strain>
    </source>
</reference>
<accession>A0AAU6WWK3</accession>
<keyword evidence="9" id="KW-1185">Reference proteome</keyword>
<keyword evidence="3 8" id="KW-0032">Aminotransferase</keyword>
<dbReference type="AlphaFoldDB" id="A0AAU6WWK3"/>
<evidence type="ECO:0000256" key="4">
    <source>
        <dbReference type="ARBA" id="ARBA00022679"/>
    </source>
</evidence>
<evidence type="ECO:0000259" key="7">
    <source>
        <dbReference type="Pfam" id="PF00155"/>
    </source>
</evidence>
<dbReference type="Proteomes" id="UP001463665">
    <property type="component" value="Chromosome"/>
</dbReference>
<evidence type="ECO:0000313" key="9">
    <source>
        <dbReference type="Proteomes" id="UP001463665"/>
    </source>
</evidence>
<dbReference type="GO" id="GO:0008483">
    <property type="term" value="F:transaminase activity"/>
    <property type="evidence" value="ECO:0007669"/>
    <property type="project" value="UniProtKB-KW"/>
</dbReference>
<evidence type="ECO:0000256" key="5">
    <source>
        <dbReference type="ARBA" id="ARBA00022898"/>
    </source>
</evidence>
<dbReference type="SUPFAM" id="SSF53383">
    <property type="entry name" value="PLP-dependent transferases"/>
    <property type="match status" value="1"/>
</dbReference>
<organism evidence="8 9">
    <name type="scientific">Chryseobacterium endophyticum</name>
    <dbReference type="NCBI Taxonomy" id="1854762"/>
    <lineage>
        <taxon>Bacteria</taxon>
        <taxon>Pseudomonadati</taxon>
        <taxon>Bacteroidota</taxon>
        <taxon>Flavobacteriia</taxon>
        <taxon>Flavobacteriales</taxon>
        <taxon>Weeksellaceae</taxon>
        <taxon>Chryseobacterium group</taxon>
        <taxon>Chryseobacterium</taxon>
    </lineage>
</organism>
<dbReference type="PANTHER" id="PTHR42885">
    <property type="entry name" value="HISTIDINOL-PHOSPHATE AMINOTRANSFERASE-RELATED"/>
    <property type="match status" value="1"/>
</dbReference>
<dbReference type="EMBL" id="CP154834">
    <property type="protein sequence ID" value="XAO76505.1"/>
    <property type="molecule type" value="Genomic_DNA"/>
</dbReference>
<dbReference type="InterPro" id="IPR015424">
    <property type="entry name" value="PyrdxlP-dep_Trfase"/>
</dbReference>
<dbReference type="InterPro" id="IPR004839">
    <property type="entry name" value="Aminotransferase_I/II_large"/>
</dbReference>